<proteinExistence type="predicted"/>
<sequence>MHYTRLNRRAKKVEVSFKPKTRKAIQHLAINHWPLMRLANG</sequence>
<dbReference type="EMBL" id="KP795651">
    <property type="protein sequence ID" value="AKN39563.1"/>
    <property type="molecule type" value="Genomic_DNA"/>
</dbReference>
<reference evidence="1" key="1">
    <citation type="journal article" date="2015" name="MBio">
        <title>Eco-Evolutionary Dynamics of Episomes among Ecologically Cohesive Bacterial Populations.</title>
        <authorList>
            <person name="Xue H."/>
            <person name="Cordero O.X."/>
            <person name="Camas F.M."/>
            <person name="Trimble W."/>
            <person name="Meyer F."/>
            <person name="Guglielmini J."/>
            <person name="Rocha E.P."/>
            <person name="Polz M.F."/>
        </authorList>
    </citation>
    <scope>NUCLEOTIDE SEQUENCE</scope>
    <source>
        <strain evidence="1">FF_172</strain>
    </source>
</reference>
<accession>A0A0H3ZT89</accession>
<evidence type="ECO:0000313" key="1">
    <source>
        <dbReference type="EMBL" id="AKN39563.1"/>
    </source>
</evidence>
<organism evidence="1">
    <name type="scientific">Vibrio splendidus</name>
    <dbReference type="NCBI Taxonomy" id="29497"/>
    <lineage>
        <taxon>Bacteria</taxon>
        <taxon>Pseudomonadati</taxon>
        <taxon>Pseudomonadota</taxon>
        <taxon>Gammaproteobacteria</taxon>
        <taxon>Vibrionales</taxon>
        <taxon>Vibrionaceae</taxon>
        <taxon>Vibrio</taxon>
    </lineage>
</organism>
<dbReference type="AlphaFoldDB" id="A0A0H3ZT89"/>
<protein>
    <submittedName>
        <fullName evidence="1">Uncharacterized protein</fullName>
    </submittedName>
</protein>
<name>A0A0H3ZT89_VIBSP</name>